<dbReference type="RefSeq" id="WP_127188519.1">
    <property type="nucleotide sequence ID" value="NZ_RZNJ01000003.1"/>
</dbReference>
<evidence type="ECO:0000259" key="3">
    <source>
        <dbReference type="Pfam" id="PF13378"/>
    </source>
</evidence>
<dbReference type="OrthoDB" id="9775441at2"/>
<dbReference type="InterPro" id="IPR013341">
    <property type="entry name" value="Mandelate_racemase_N_dom"/>
</dbReference>
<dbReference type="GO" id="GO:0006518">
    <property type="term" value="P:peptide metabolic process"/>
    <property type="evidence" value="ECO:0007669"/>
    <property type="project" value="UniProtKB-ARBA"/>
</dbReference>
<name>A0A433XB36_9HYPH</name>
<sequence length="402" mass="45410">MENDMLHADISARDTIRITKVTLHTVRTRRRTGAISSHMVLELETDAGITGLGEISDVDCYRMYMPDPEAVRVGIEKVALGQNAFEIAALHERLLAYMPSYMRYANTYPPFTPASQIAAGVEMAFYDIVGKAFGTPVYNLLGGKQRDSFEITYPVFQAKKESDTERYLGYMDDLVAEGVTRFRYYVGVNFEQDERFLIAFRDRFGDKVRLKALDFQGHHHWRDTLRIYDRFKQYGFELIESPVLAEDYEGMAELRKRIDVDISEHISSFAQAMRMIRANAVDVFNITIQSGGIYQAKKLFDLAEAAGLKCLISTTQEMSLGTAANAHLAAVVPQLHYAGDPVGPLLYTEDVTTEILQYEDSRLIIPTKPGLGFTLDRDKLEALRGPLVEWDRPAHGANYVSD</sequence>
<keyword evidence="5" id="KW-1185">Reference proteome</keyword>
<dbReference type="InterPro" id="IPR036849">
    <property type="entry name" value="Enolase-like_C_sf"/>
</dbReference>
<evidence type="ECO:0000313" key="4">
    <source>
        <dbReference type="EMBL" id="RUT31273.1"/>
    </source>
</evidence>
<evidence type="ECO:0000256" key="1">
    <source>
        <dbReference type="ARBA" id="ARBA00022723"/>
    </source>
</evidence>
<dbReference type="PANTHER" id="PTHR48073">
    <property type="entry name" value="O-SUCCINYLBENZOATE SYNTHASE-RELATED"/>
    <property type="match status" value="1"/>
</dbReference>
<organism evidence="4 5">
    <name type="scientific">Arsenicitalea aurantiaca</name>
    <dbReference type="NCBI Taxonomy" id="1783274"/>
    <lineage>
        <taxon>Bacteria</taxon>
        <taxon>Pseudomonadati</taxon>
        <taxon>Pseudomonadota</taxon>
        <taxon>Alphaproteobacteria</taxon>
        <taxon>Hyphomicrobiales</taxon>
        <taxon>Devosiaceae</taxon>
        <taxon>Arsenicitalea</taxon>
    </lineage>
</organism>
<comment type="caution">
    <text evidence="4">The sequence shown here is derived from an EMBL/GenBank/DDBJ whole genome shotgun (WGS) entry which is preliminary data.</text>
</comment>
<dbReference type="InterPro" id="IPR029017">
    <property type="entry name" value="Enolase-like_N"/>
</dbReference>
<dbReference type="Gene3D" id="3.30.390.10">
    <property type="entry name" value="Enolase-like, N-terminal domain"/>
    <property type="match status" value="1"/>
</dbReference>
<keyword evidence="1" id="KW-0479">Metal-binding</keyword>
<dbReference type="GO" id="GO:0046872">
    <property type="term" value="F:metal ion binding"/>
    <property type="evidence" value="ECO:0007669"/>
    <property type="project" value="UniProtKB-KW"/>
</dbReference>
<protein>
    <recommendedName>
        <fullName evidence="6">Muconate cycloisomerase</fullName>
    </recommendedName>
</protein>
<evidence type="ECO:0008006" key="6">
    <source>
        <dbReference type="Google" id="ProtNLM"/>
    </source>
</evidence>
<dbReference type="Pfam" id="PF02746">
    <property type="entry name" value="MR_MLE_N"/>
    <property type="match status" value="1"/>
</dbReference>
<evidence type="ECO:0000313" key="5">
    <source>
        <dbReference type="Proteomes" id="UP000281547"/>
    </source>
</evidence>
<dbReference type="SUPFAM" id="SSF51604">
    <property type="entry name" value="Enolase C-terminal domain-like"/>
    <property type="match status" value="1"/>
</dbReference>
<dbReference type="Gene3D" id="3.20.20.120">
    <property type="entry name" value="Enolase-like C-terminal domain"/>
    <property type="match status" value="1"/>
</dbReference>
<evidence type="ECO:0000259" key="2">
    <source>
        <dbReference type="Pfam" id="PF02746"/>
    </source>
</evidence>
<proteinExistence type="predicted"/>
<dbReference type="PANTHER" id="PTHR48073:SF2">
    <property type="entry name" value="O-SUCCINYLBENZOATE SYNTHASE"/>
    <property type="match status" value="1"/>
</dbReference>
<reference evidence="4 5" key="1">
    <citation type="journal article" date="2016" name="Int. J. Syst. Evol. Microbiol.">
        <title>Arsenicitalea aurantiaca gen. nov., sp. nov., a new member of the family Hyphomicrobiaceae, isolated from high-arsenic sediment.</title>
        <authorList>
            <person name="Mu Y."/>
            <person name="Zhou L."/>
            <person name="Zeng X.C."/>
            <person name="Liu L."/>
            <person name="Pan Y."/>
            <person name="Chen X."/>
            <person name="Wang J."/>
            <person name="Li S."/>
            <person name="Li W.J."/>
            <person name="Wang Y."/>
        </authorList>
    </citation>
    <scope>NUCLEOTIDE SEQUENCE [LARGE SCALE GENOMIC DNA]</scope>
    <source>
        <strain evidence="4 5">42-50</strain>
    </source>
</reference>
<dbReference type="SFLD" id="SFLDS00001">
    <property type="entry name" value="Enolase"/>
    <property type="match status" value="1"/>
</dbReference>
<dbReference type="Proteomes" id="UP000281547">
    <property type="component" value="Unassembled WGS sequence"/>
</dbReference>
<feature type="domain" description="Mandelate racemase/muconate lactonizing enzyme N-terminal" evidence="2">
    <location>
        <begin position="20"/>
        <end position="142"/>
    </location>
</feature>
<accession>A0A433XB36</accession>
<dbReference type="Pfam" id="PF13378">
    <property type="entry name" value="MR_MLE_C"/>
    <property type="match status" value="1"/>
</dbReference>
<feature type="domain" description="Enolase C-terminal" evidence="3">
    <location>
        <begin position="173"/>
        <end position="378"/>
    </location>
</feature>
<dbReference type="EMBL" id="RZNJ01000003">
    <property type="protein sequence ID" value="RUT31273.1"/>
    <property type="molecule type" value="Genomic_DNA"/>
</dbReference>
<dbReference type="AlphaFoldDB" id="A0A433XB36"/>
<dbReference type="InterPro" id="IPR029065">
    <property type="entry name" value="Enolase_C-like"/>
</dbReference>
<gene>
    <name evidence="4" type="ORF">EMQ25_10460</name>
</gene>
<dbReference type="GO" id="GO:0003824">
    <property type="term" value="F:catalytic activity"/>
    <property type="evidence" value="ECO:0007669"/>
    <property type="project" value="UniProtKB-ARBA"/>
</dbReference>
<dbReference type="SUPFAM" id="SSF54826">
    <property type="entry name" value="Enolase N-terminal domain-like"/>
    <property type="match status" value="1"/>
</dbReference>